<evidence type="ECO:0000313" key="2">
    <source>
        <dbReference type="EMBL" id="QCD65717.1"/>
    </source>
</evidence>
<organism evidence="2 3">
    <name type="scientific">Halomicrobium mukohataei</name>
    <dbReference type="NCBI Taxonomy" id="57705"/>
    <lineage>
        <taxon>Archaea</taxon>
        <taxon>Methanobacteriati</taxon>
        <taxon>Methanobacteriota</taxon>
        <taxon>Stenosarchaea group</taxon>
        <taxon>Halobacteria</taxon>
        <taxon>Halobacteriales</taxon>
        <taxon>Haloarculaceae</taxon>
        <taxon>Halomicrobium</taxon>
    </lineage>
</organism>
<sequence length="71" mass="8169">MWNNTADCNCFKICATTGSRNSVQTYSRRYKHDRFSPWVRDANPSAKARRCATPQTWRPSTPTRGLTTSTR</sequence>
<feature type="compositionally biased region" description="Polar residues" evidence="1">
    <location>
        <begin position="53"/>
        <end position="71"/>
    </location>
</feature>
<evidence type="ECO:0000313" key="3">
    <source>
        <dbReference type="Proteomes" id="UP000297053"/>
    </source>
</evidence>
<reference evidence="2 3" key="1">
    <citation type="submission" date="2019-04" db="EMBL/GenBank/DDBJ databases">
        <title>Complete genome sequence of Arthrobacter sp. ZXY-2 associated with effective atrazine degradation and salt adaptation.</title>
        <authorList>
            <person name="Zhao X."/>
        </authorList>
    </citation>
    <scope>NUCLEOTIDE SEQUENCE [LARGE SCALE GENOMIC DNA]</scope>
    <source>
        <strain evidence="3">ZP60</strain>
    </source>
</reference>
<evidence type="ECO:0000256" key="1">
    <source>
        <dbReference type="SAM" id="MobiDB-lite"/>
    </source>
</evidence>
<dbReference type="AlphaFoldDB" id="A0A4D6KCT6"/>
<reference evidence="2 3" key="2">
    <citation type="submission" date="2019-04" db="EMBL/GenBank/DDBJ databases">
        <authorList>
            <person name="Yang S."/>
            <person name="Wei W."/>
        </authorList>
    </citation>
    <scope>NUCLEOTIDE SEQUENCE [LARGE SCALE GENOMIC DNA]</scope>
    <source>
        <strain evidence="3">ZP60</strain>
    </source>
</reference>
<accession>A0A4D6KCT6</accession>
<dbReference type="EMBL" id="CP039375">
    <property type="protein sequence ID" value="QCD65717.1"/>
    <property type="molecule type" value="Genomic_DNA"/>
</dbReference>
<gene>
    <name evidence="2" type="ORF">E5139_08765</name>
</gene>
<dbReference type="Proteomes" id="UP000297053">
    <property type="component" value="Chromosome"/>
</dbReference>
<feature type="region of interest" description="Disordered" evidence="1">
    <location>
        <begin position="43"/>
        <end position="71"/>
    </location>
</feature>
<dbReference type="KEGG" id="halz:E5139_08765"/>
<protein>
    <submittedName>
        <fullName evidence="2">Uncharacterized protein</fullName>
    </submittedName>
</protein>
<proteinExistence type="predicted"/>
<name>A0A4D6KCT6_9EURY</name>